<evidence type="ECO:0000256" key="5">
    <source>
        <dbReference type="ARBA" id="ARBA00022989"/>
    </source>
</evidence>
<keyword evidence="6 7" id="KW-0472">Membrane</keyword>
<proteinExistence type="inferred from homology"/>
<feature type="transmembrane region" description="Helical" evidence="7">
    <location>
        <begin position="69"/>
        <end position="93"/>
    </location>
</feature>
<dbReference type="AlphaFoldDB" id="A0A7G9QYW8"/>
<evidence type="ECO:0000256" key="7">
    <source>
        <dbReference type="RuleBase" id="RU362048"/>
    </source>
</evidence>
<keyword evidence="9" id="KW-1185">Reference proteome</keyword>
<dbReference type="InterPro" id="IPR002771">
    <property type="entry name" value="Multi_antbiot-R_MarC"/>
</dbReference>
<feature type="transmembrane region" description="Helical" evidence="7">
    <location>
        <begin position="105"/>
        <end position="131"/>
    </location>
</feature>
<keyword evidence="4 7" id="KW-0812">Transmembrane</keyword>
<comment type="subcellular location">
    <subcellularLocation>
        <location evidence="1 7">Cell membrane</location>
        <topology evidence="1 7">Multi-pass membrane protein</topology>
    </subcellularLocation>
</comment>
<evidence type="ECO:0000256" key="6">
    <source>
        <dbReference type="ARBA" id="ARBA00023136"/>
    </source>
</evidence>
<dbReference type="Proteomes" id="UP000515976">
    <property type="component" value="Chromosome"/>
</dbReference>
<accession>A0A7G9QYW8</accession>
<keyword evidence="5 7" id="KW-1133">Transmembrane helix</keyword>
<dbReference type="Pfam" id="PF01914">
    <property type="entry name" value="MarC"/>
    <property type="match status" value="1"/>
</dbReference>
<feature type="transmembrane region" description="Helical" evidence="7">
    <location>
        <begin position="44"/>
        <end position="63"/>
    </location>
</feature>
<feature type="transmembrane region" description="Helical" evidence="7">
    <location>
        <begin position="180"/>
        <end position="201"/>
    </location>
</feature>
<evidence type="ECO:0000256" key="1">
    <source>
        <dbReference type="ARBA" id="ARBA00004651"/>
    </source>
</evidence>
<dbReference type="PANTHER" id="PTHR33508:SF1">
    <property type="entry name" value="UPF0056 MEMBRANE PROTEIN YHCE"/>
    <property type="match status" value="1"/>
</dbReference>
<dbReference type="RefSeq" id="WP_187566525.1">
    <property type="nucleotide sequence ID" value="NZ_BMMY01000003.1"/>
</dbReference>
<comment type="similarity">
    <text evidence="2 7">Belongs to the UPF0056 (MarC) family.</text>
</comment>
<evidence type="ECO:0000256" key="3">
    <source>
        <dbReference type="ARBA" id="ARBA00022475"/>
    </source>
</evidence>
<name>A0A7G9QYW8_9MICO</name>
<protein>
    <recommendedName>
        <fullName evidence="7">UPF0056 membrane protein</fullName>
    </recommendedName>
</protein>
<dbReference type="GO" id="GO:0005886">
    <property type="term" value="C:plasma membrane"/>
    <property type="evidence" value="ECO:0007669"/>
    <property type="project" value="UniProtKB-SubCell"/>
</dbReference>
<sequence length="209" mass="21324">MSWFDVSAFTTTFVTLVVILDPPGAIPIFLALTGPLSQRQKTSAARRASLVALGVIASFAVFGQQILDYLGITLPALQAAGGLLLLVVALQLLTGSESEQLADAGVNVALVPLGTPLLAGPGAIVATMLAVQRHNDTAGGVLAVAAALAAALLVVYLVFRFATPLARWLKDSGIVLLTRIAGLLLSAIAVQMVANSVIAFVNGEGTPTG</sequence>
<dbReference type="EMBL" id="CP060712">
    <property type="protein sequence ID" value="QNN48543.1"/>
    <property type="molecule type" value="Genomic_DNA"/>
</dbReference>
<dbReference type="PANTHER" id="PTHR33508">
    <property type="entry name" value="UPF0056 MEMBRANE PROTEIN YHCE"/>
    <property type="match status" value="1"/>
</dbReference>
<evidence type="ECO:0000256" key="2">
    <source>
        <dbReference type="ARBA" id="ARBA00009784"/>
    </source>
</evidence>
<keyword evidence="3" id="KW-1003">Cell membrane</keyword>
<feature type="transmembrane region" description="Helical" evidence="7">
    <location>
        <begin position="137"/>
        <end position="159"/>
    </location>
</feature>
<dbReference type="KEGG" id="pei:H9L10_09430"/>
<dbReference type="NCBIfam" id="TIGR00427">
    <property type="entry name" value="NAAT family transporter"/>
    <property type="match status" value="1"/>
</dbReference>
<evidence type="ECO:0000313" key="8">
    <source>
        <dbReference type="EMBL" id="QNN48543.1"/>
    </source>
</evidence>
<feature type="transmembrane region" description="Helical" evidence="7">
    <location>
        <begin position="6"/>
        <end position="32"/>
    </location>
</feature>
<reference evidence="8 9" key="1">
    <citation type="submission" date="2020-08" db="EMBL/GenBank/DDBJ databases">
        <title>Genome sequence of Phycicoccus endophyticus JCM 31784T.</title>
        <authorList>
            <person name="Hyun D.-W."/>
            <person name="Bae J.-W."/>
        </authorList>
    </citation>
    <scope>NUCLEOTIDE SEQUENCE [LARGE SCALE GENOMIC DNA]</scope>
    <source>
        <strain evidence="8 9">JCM 31784</strain>
    </source>
</reference>
<gene>
    <name evidence="8" type="ORF">H9L10_09430</name>
</gene>
<evidence type="ECO:0000256" key="4">
    <source>
        <dbReference type="ARBA" id="ARBA00022692"/>
    </source>
</evidence>
<organism evidence="8 9">
    <name type="scientific">Phycicoccus endophyticus</name>
    <dbReference type="NCBI Taxonomy" id="1690220"/>
    <lineage>
        <taxon>Bacteria</taxon>
        <taxon>Bacillati</taxon>
        <taxon>Actinomycetota</taxon>
        <taxon>Actinomycetes</taxon>
        <taxon>Micrococcales</taxon>
        <taxon>Intrasporangiaceae</taxon>
        <taxon>Phycicoccus</taxon>
    </lineage>
</organism>
<evidence type="ECO:0000313" key="9">
    <source>
        <dbReference type="Proteomes" id="UP000515976"/>
    </source>
</evidence>